<name>A0AAX2GXB1_9FLAO</name>
<dbReference type="Proteomes" id="UP000215539">
    <property type="component" value="Chromosome 1"/>
</dbReference>
<evidence type="ECO:0000256" key="4">
    <source>
        <dbReference type="ARBA" id="ARBA00022692"/>
    </source>
</evidence>
<evidence type="ECO:0000256" key="3">
    <source>
        <dbReference type="ARBA" id="ARBA00022452"/>
    </source>
</evidence>
<dbReference type="KEGG" id="chg:AXF12_06560"/>
<dbReference type="PANTHER" id="PTHR35093:SF8">
    <property type="entry name" value="OUTER MEMBRANE PROTEIN NMB0088-RELATED"/>
    <property type="match status" value="1"/>
</dbReference>
<dbReference type="AlphaFoldDB" id="A0AAX2GXB1"/>
<comment type="subcellular location">
    <subcellularLocation>
        <location evidence="1">Cell outer membrane</location>
        <topology evidence="1">Multi-pass membrane protein</topology>
    </subcellularLocation>
</comment>
<protein>
    <submittedName>
        <fullName evidence="10">Outer membrane protein transport protein (OMPP1/FadL/TodX)</fullName>
    </submittedName>
</protein>
<comment type="similarity">
    <text evidence="2">Belongs to the OmpP1/FadL family.</text>
</comment>
<evidence type="ECO:0000256" key="5">
    <source>
        <dbReference type="ARBA" id="ARBA00022729"/>
    </source>
</evidence>
<dbReference type="SUPFAM" id="SSF56935">
    <property type="entry name" value="Porins"/>
    <property type="match status" value="1"/>
</dbReference>
<gene>
    <name evidence="9" type="ORF">AXF12_06560</name>
    <name evidence="10" type="ORF">SAMEA44541418_00396</name>
</gene>
<proteinExistence type="inferred from homology"/>
<feature type="signal peptide" evidence="8">
    <location>
        <begin position="1"/>
        <end position="20"/>
    </location>
</feature>
<keyword evidence="11" id="KW-1185">Reference proteome</keyword>
<reference evidence="10 12" key="2">
    <citation type="submission" date="2017-06" db="EMBL/GenBank/DDBJ databases">
        <authorList>
            <consortium name="Pathogen Informatics"/>
        </authorList>
    </citation>
    <scope>NUCLEOTIDE SEQUENCE [LARGE SCALE GENOMIC DNA]</scope>
    <source>
        <strain evidence="10 12">NCTC12947</strain>
    </source>
</reference>
<dbReference type="GO" id="GO:0015483">
    <property type="term" value="F:long-chain fatty acid transporting porin activity"/>
    <property type="evidence" value="ECO:0007669"/>
    <property type="project" value="TreeGrafter"/>
</dbReference>
<sequence length="525" mass="58777">MKRIYYLAAFALLGGAAASAQNYGDALRYSTEELGATARFRGLSGAFGALGGDPSAININPAGSAVYNGSEISFSLNNNARKYDIHFLDTKSTDKMNDFNVNQFSVNFVIPTGEPVVKKITFAFNYNQMKNFDVDKFTYFGNGGKGLTDYFTHYANAGNGGSGYQFGYLTPIDLYNRNINTRWYQEDVGEQYAHLRGNACTAFLGVISGIVEPVALTATNTSYTSNGGNNWKHKYKLERDGYVNKYNFNFGMQLGDYVFVGTNLNSHSINERAFYGLRDDANGDNSTVTYVNHQQRVETTGSGFSFQLGAIAKPIEGLRLGVSYQSPTWYSMKEQYREVLYSKVGTQDRDLELLNHYSDPIWFEREYKFRTPSAWTGSAAYIIAKRAILSVDYTYKAYDNLTFRSSNMRDENQIIQKDLGDTSALRIGGEFRVPFKMGGATNYWSFRAGYRYEQSPYRKEIAPVGDLTAYSGGIGVTLGGVRLDASYDVAKQTNTFQMYENVLTDKAEIKSTQGNFLFTFTARLF</sequence>
<reference evidence="9 11" key="1">
    <citation type="submission" date="2016-02" db="EMBL/GenBank/DDBJ databases">
        <authorList>
            <person name="Holder M.E."/>
            <person name="Ajami N.J."/>
            <person name="Petrosino J.F."/>
        </authorList>
    </citation>
    <scope>NUCLEOTIDE SEQUENCE [LARGE SCALE GENOMIC DNA]</scope>
    <source>
        <strain evidence="9 11">CCUG 32990</strain>
    </source>
</reference>
<dbReference type="Proteomes" id="UP000065822">
    <property type="component" value="Chromosome"/>
</dbReference>
<dbReference type="RefSeq" id="WP_066431837.1">
    <property type="nucleotide sequence ID" value="NZ_CP014227.1"/>
</dbReference>
<evidence type="ECO:0000313" key="11">
    <source>
        <dbReference type="Proteomes" id="UP000065822"/>
    </source>
</evidence>
<evidence type="ECO:0000313" key="10">
    <source>
        <dbReference type="EMBL" id="SNV04267.1"/>
    </source>
</evidence>
<evidence type="ECO:0000256" key="6">
    <source>
        <dbReference type="ARBA" id="ARBA00023136"/>
    </source>
</evidence>
<evidence type="ECO:0000256" key="7">
    <source>
        <dbReference type="ARBA" id="ARBA00023237"/>
    </source>
</evidence>
<keyword evidence="6" id="KW-0472">Membrane</keyword>
<keyword evidence="7" id="KW-0998">Cell outer membrane</keyword>
<keyword evidence="5 8" id="KW-0732">Signal</keyword>
<keyword evidence="3" id="KW-1134">Transmembrane beta strand</keyword>
<dbReference type="Pfam" id="PF03349">
    <property type="entry name" value="Toluene_X"/>
    <property type="match status" value="1"/>
</dbReference>
<keyword evidence="4" id="KW-0812">Transmembrane</keyword>
<accession>A0AAX2GXB1</accession>
<evidence type="ECO:0000256" key="8">
    <source>
        <dbReference type="SAM" id="SignalP"/>
    </source>
</evidence>
<evidence type="ECO:0000256" key="1">
    <source>
        <dbReference type="ARBA" id="ARBA00004571"/>
    </source>
</evidence>
<evidence type="ECO:0000256" key="2">
    <source>
        <dbReference type="ARBA" id="ARBA00008163"/>
    </source>
</evidence>
<dbReference type="GO" id="GO:0009279">
    <property type="term" value="C:cell outer membrane"/>
    <property type="evidence" value="ECO:0007669"/>
    <property type="project" value="UniProtKB-SubCell"/>
</dbReference>
<dbReference type="InterPro" id="IPR005017">
    <property type="entry name" value="OMPP1/FadL/TodX"/>
</dbReference>
<dbReference type="Gene3D" id="2.40.160.60">
    <property type="entry name" value="Outer membrane protein transport protein (OMPP1/FadL/TodX)"/>
    <property type="match status" value="2"/>
</dbReference>
<dbReference type="EMBL" id="CP014227">
    <property type="protein sequence ID" value="AMD86222.1"/>
    <property type="molecule type" value="Genomic_DNA"/>
</dbReference>
<evidence type="ECO:0000313" key="9">
    <source>
        <dbReference type="EMBL" id="AMD86222.1"/>
    </source>
</evidence>
<dbReference type="PANTHER" id="PTHR35093">
    <property type="entry name" value="OUTER MEMBRANE PROTEIN NMB0088-RELATED"/>
    <property type="match status" value="1"/>
</dbReference>
<evidence type="ECO:0000313" key="12">
    <source>
        <dbReference type="Proteomes" id="UP000215539"/>
    </source>
</evidence>
<feature type="chain" id="PRO_5043970968" evidence="8">
    <location>
        <begin position="21"/>
        <end position="525"/>
    </location>
</feature>
<dbReference type="EMBL" id="LT906449">
    <property type="protein sequence ID" value="SNV04267.1"/>
    <property type="molecule type" value="Genomic_DNA"/>
</dbReference>
<organism evidence="10 12">
    <name type="scientific">Capnocytophaga haemolytica</name>
    <dbReference type="NCBI Taxonomy" id="45243"/>
    <lineage>
        <taxon>Bacteria</taxon>
        <taxon>Pseudomonadati</taxon>
        <taxon>Bacteroidota</taxon>
        <taxon>Flavobacteriia</taxon>
        <taxon>Flavobacteriales</taxon>
        <taxon>Flavobacteriaceae</taxon>
        <taxon>Capnocytophaga</taxon>
    </lineage>
</organism>